<proteinExistence type="predicted"/>
<name>A0A1I7WSZ6_HETBA</name>
<dbReference type="Proteomes" id="UP000095283">
    <property type="component" value="Unplaced"/>
</dbReference>
<reference evidence="2" key="1">
    <citation type="submission" date="2016-11" db="UniProtKB">
        <authorList>
            <consortium name="WormBaseParasite"/>
        </authorList>
    </citation>
    <scope>IDENTIFICATION</scope>
</reference>
<evidence type="ECO:0000313" key="1">
    <source>
        <dbReference type="Proteomes" id="UP000095283"/>
    </source>
</evidence>
<protein>
    <submittedName>
        <fullName evidence="2">Ovule protein</fullName>
    </submittedName>
</protein>
<sequence length="68" mass="7683">MSTTFLNLYIHSSKLTAESWCVCPSKHVENILFGVPSSRYRRMRPITCYYAPNVACLVSPEVGLESID</sequence>
<dbReference type="AlphaFoldDB" id="A0A1I7WSZ6"/>
<keyword evidence="1" id="KW-1185">Reference proteome</keyword>
<dbReference type="WBParaSite" id="Hba_08306">
    <property type="protein sequence ID" value="Hba_08306"/>
    <property type="gene ID" value="Hba_08306"/>
</dbReference>
<evidence type="ECO:0000313" key="2">
    <source>
        <dbReference type="WBParaSite" id="Hba_08306"/>
    </source>
</evidence>
<organism evidence="1 2">
    <name type="scientific">Heterorhabditis bacteriophora</name>
    <name type="common">Entomopathogenic nematode worm</name>
    <dbReference type="NCBI Taxonomy" id="37862"/>
    <lineage>
        <taxon>Eukaryota</taxon>
        <taxon>Metazoa</taxon>
        <taxon>Ecdysozoa</taxon>
        <taxon>Nematoda</taxon>
        <taxon>Chromadorea</taxon>
        <taxon>Rhabditida</taxon>
        <taxon>Rhabditina</taxon>
        <taxon>Rhabditomorpha</taxon>
        <taxon>Strongyloidea</taxon>
        <taxon>Heterorhabditidae</taxon>
        <taxon>Heterorhabditis</taxon>
    </lineage>
</organism>
<accession>A0A1I7WSZ6</accession>